<evidence type="ECO:0000259" key="2">
    <source>
        <dbReference type="Pfam" id="PF20448"/>
    </source>
</evidence>
<feature type="domain" description="DUF6705" evidence="2">
    <location>
        <begin position="1"/>
        <end position="91"/>
    </location>
</feature>
<evidence type="ECO:0000313" key="4">
    <source>
        <dbReference type="Proteomes" id="UP000261284"/>
    </source>
</evidence>
<evidence type="ECO:0000313" key="3">
    <source>
        <dbReference type="EMBL" id="RFM25941.1"/>
    </source>
</evidence>
<accession>A0A3E1NDM2</accession>
<sequence>MKIIQLLTLLLLCVQLNAQTTTEERIYDTINRYPQFIGKWAWTKDNDSLIFQFFNFKSLKIMSGRRLTTNLVGFFRYVQNGSVVLNGFRNGDPGEVYTIFGSTAKRFINQADLVMHLLECGHIYIGIITFATGDAEHITWKGMRNYFDNIRTPVKGKQPCPVMWPDNLVLTRVRP</sequence>
<dbReference type="AlphaFoldDB" id="A0A3E1NDM2"/>
<protein>
    <recommendedName>
        <fullName evidence="2">DUF6705 domain-containing protein</fullName>
    </recommendedName>
</protein>
<feature type="chain" id="PRO_5017724311" description="DUF6705 domain-containing protein" evidence="1">
    <location>
        <begin position="19"/>
        <end position="175"/>
    </location>
</feature>
<dbReference type="Proteomes" id="UP000261284">
    <property type="component" value="Unassembled WGS sequence"/>
</dbReference>
<dbReference type="RefSeq" id="WP_116849606.1">
    <property type="nucleotide sequence ID" value="NZ_QTJU01000013.1"/>
</dbReference>
<keyword evidence="4" id="KW-1185">Reference proteome</keyword>
<keyword evidence="1" id="KW-0732">Signal</keyword>
<dbReference type="OrthoDB" id="1261237at2"/>
<dbReference type="Pfam" id="PF20448">
    <property type="entry name" value="DUF6705"/>
    <property type="match status" value="1"/>
</dbReference>
<comment type="caution">
    <text evidence="3">The sequence shown here is derived from an EMBL/GenBank/DDBJ whole genome shotgun (WGS) entry which is preliminary data.</text>
</comment>
<dbReference type="InterPro" id="IPR046551">
    <property type="entry name" value="DUF6705"/>
</dbReference>
<proteinExistence type="predicted"/>
<evidence type="ECO:0000256" key="1">
    <source>
        <dbReference type="SAM" id="SignalP"/>
    </source>
</evidence>
<feature type="signal peptide" evidence="1">
    <location>
        <begin position="1"/>
        <end position="18"/>
    </location>
</feature>
<name>A0A3E1NDM2_9BACT</name>
<dbReference type="EMBL" id="QTJU01000013">
    <property type="protein sequence ID" value="RFM25941.1"/>
    <property type="molecule type" value="Genomic_DNA"/>
</dbReference>
<reference evidence="3 4" key="1">
    <citation type="submission" date="2018-08" db="EMBL/GenBank/DDBJ databases">
        <title>Chitinophagaceae sp. K23C18032701, a novel bacterium isolated from forest soil.</title>
        <authorList>
            <person name="Wang C."/>
        </authorList>
    </citation>
    <scope>NUCLEOTIDE SEQUENCE [LARGE SCALE GENOMIC DNA]</scope>
    <source>
        <strain evidence="3 4">K23C18032701</strain>
    </source>
</reference>
<gene>
    <name evidence="3" type="ORF">DXN05_22760</name>
</gene>
<organism evidence="3 4">
    <name type="scientific">Deminuibacter soli</name>
    <dbReference type="NCBI Taxonomy" id="2291815"/>
    <lineage>
        <taxon>Bacteria</taxon>
        <taxon>Pseudomonadati</taxon>
        <taxon>Bacteroidota</taxon>
        <taxon>Chitinophagia</taxon>
        <taxon>Chitinophagales</taxon>
        <taxon>Chitinophagaceae</taxon>
        <taxon>Deminuibacter</taxon>
    </lineage>
</organism>